<comment type="similarity">
    <text evidence="1 3">Belongs to the DapA family.</text>
</comment>
<dbReference type="EMBL" id="JACXIZ010000026">
    <property type="protein sequence ID" value="MBD2846597.1"/>
    <property type="molecule type" value="Genomic_DNA"/>
</dbReference>
<dbReference type="InterPro" id="IPR002220">
    <property type="entry name" value="DapA-like"/>
</dbReference>
<dbReference type="SUPFAM" id="SSF51569">
    <property type="entry name" value="Aldolase"/>
    <property type="match status" value="1"/>
</dbReference>
<name>A0A927BTN4_9BACL</name>
<proteinExistence type="inferred from homology"/>
<reference evidence="5" key="1">
    <citation type="submission" date="2020-09" db="EMBL/GenBank/DDBJ databases">
        <title>A novel bacterium of genus Paenibacillus, isolated from South China Sea.</title>
        <authorList>
            <person name="Huang H."/>
            <person name="Mo K."/>
            <person name="Hu Y."/>
        </authorList>
    </citation>
    <scope>NUCLEOTIDE SEQUENCE</scope>
    <source>
        <strain evidence="5">IB182496</strain>
    </source>
</reference>
<evidence type="ECO:0000313" key="6">
    <source>
        <dbReference type="Proteomes" id="UP000621560"/>
    </source>
</evidence>
<evidence type="ECO:0000256" key="1">
    <source>
        <dbReference type="ARBA" id="ARBA00007592"/>
    </source>
</evidence>
<accession>A0A927BTN4</accession>
<organism evidence="5 6">
    <name type="scientific">Paenibacillus sabuli</name>
    <dbReference type="NCBI Taxonomy" id="2772509"/>
    <lineage>
        <taxon>Bacteria</taxon>
        <taxon>Bacillati</taxon>
        <taxon>Bacillota</taxon>
        <taxon>Bacilli</taxon>
        <taxon>Bacillales</taxon>
        <taxon>Paenibacillaceae</taxon>
        <taxon>Paenibacillus</taxon>
    </lineage>
</organism>
<feature type="active site" description="Schiff-base intermediate with substrate" evidence="4">
    <location>
        <position position="168"/>
    </location>
</feature>
<dbReference type="RefSeq" id="WP_190919152.1">
    <property type="nucleotide sequence ID" value="NZ_JACXIZ010000026.1"/>
</dbReference>
<evidence type="ECO:0000256" key="4">
    <source>
        <dbReference type="PIRSR" id="PIRSR001365-1"/>
    </source>
</evidence>
<protein>
    <submittedName>
        <fullName evidence="5">Dihydrodipicolinate synthase family protein</fullName>
    </submittedName>
</protein>
<dbReference type="AlphaFoldDB" id="A0A927BTN4"/>
<dbReference type="PANTHER" id="PTHR12128">
    <property type="entry name" value="DIHYDRODIPICOLINATE SYNTHASE"/>
    <property type="match status" value="1"/>
</dbReference>
<comment type="caution">
    <text evidence="5">The sequence shown here is derived from an EMBL/GenBank/DDBJ whole genome shotgun (WGS) entry which is preliminary data.</text>
</comment>
<dbReference type="Gene3D" id="3.20.20.70">
    <property type="entry name" value="Aldolase class I"/>
    <property type="match status" value="1"/>
</dbReference>
<sequence>MQQIQNGVWPTMITPFADTGEIDYPAVQRLLQFYHRRGAAGVFAVCQSSEMFRLELEERAALVRFIVEHAPDGIQVVVSGHVADTLEEQVREAEAIMCEGVSAYVVLPNRFAAEDEDDETLIANMEAFLAAFPSVPLGLYECPYPYKRVLTPQVLQACVASGRFLFIKDTCSELSQIKEKLRLLEGTGIKLYNANGATLLESLRLGAAGYSGVMANFHPELYAWLCRHYRDEPEEADRLQQFLGVCSLAEYQYYPVNAKYGLSLQGVPMRMDSRVLDPDRFAESKRLEIRQLVELAAYMRETLHIAAL</sequence>
<dbReference type="CDD" id="cd00408">
    <property type="entry name" value="DHDPS-like"/>
    <property type="match status" value="1"/>
</dbReference>
<dbReference type="InterPro" id="IPR013785">
    <property type="entry name" value="Aldolase_TIM"/>
</dbReference>
<dbReference type="Proteomes" id="UP000621560">
    <property type="component" value="Unassembled WGS sequence"/>
</dbReference>
<dbReference type="PIRSF" id="PIRSF001365">
    <property type="entry name" value="DHDPS"/>
    <property type="match status" value="1"/>
</dbReference>
<keyword evidence="6" id="KW-1185">Reference proteome</keyword>
<dbReference type="GO" id="GO:0008840">
    <property type="term" value="F:4-hydroxy-tetrahydrodipicolinate synthase activity"/>
    <property type="evidence" value="ECO:0007669"/>
    <property type="project" value="TreeGrafter"/>
</dbReference>
<evidence type="ECO:0000256" key="2">
    <source>
        <dbReference type="ARBA" id="ARBA00023239"/>
    </source>
</evidence>
<dbReference type="SMART" id="SM01130">
    <property type="entry name" value="DHDPS"/>
    <property type="match status" value="1"/>
</dbReference>
<gene>
    <name evidence="5" type="ORF">IDH44_15460</name>
</gene>
<evidence type="ECO:0000313" key="5">
    <source>
        <dbReference type="EMBL" id="MBD2846597.1"/>
    </source>
</evidence>
<dbReference type="Pfam" id="PF00701">
    <property type="entry name" value="DHDPS"/>
    <property type="match status" value="1"/>
</dbReference>
<feature type="active site" description="Proton donor/acceptor" evidence="4">
    <location>
        <position position="140"/>
    </location>
</feature>
<evidence type="ECO:0000256" key="3">
    <source>
        <dbReference type="PIRNR" id="PIRNR001365"/>
    </source>
</evidence>
<keyword evidence="2 3" id="KW-0456">Lyase</keyword>
<dbReference type="PANTHER" id="PTHR12128:SF66">
    <property type="entry name" value="4-HYDROXY-2-OXOGLUTARATE ALDOLASE, MITOCHONDRIAL"/>
    <property type="match status" value="1"/>
</dbReference>